<evidence type="ECO:0000313" key="2">
    <source>
        <dbReference type="Proteomes" id="UP000066049"/>
    </source>
</evidence>
<sequence length="198" mass="23434">MKFKDFKEKNSSNYDFFTADEMSYKEFVQLSFKEFLTSDSGSKWQLDIDDKRFNSFPNFTQKHQICISNLDYEDNVFQFRICSENNVSSLGYRMFTSFDSIHKDFVTDDIKYSDEVMMDLKLGELKEFPCISKCGWWIKDIWRDMYPILDETNSEEFVAGIIKNEFTKKMTEINECLKNAQDGGKLDEIIAKLKDKIN</sequence>
<dbReference type="PATRIC" id="fig|199.248.peg.73"/>
<dbReference type="EMBL" id="CP012541">
    <property type="protein sequence ID" value="ALF46791.1"/>
    <property type="molecule type" value="Genomic_DNA"/>
</dbReference>
<gene>
    <name evidence="1" type="ORF">CCON33237_0063</name>
</gene>
<organism evidence="1 2">
    <name type="scientific">Campylobacter concisus</name>
    <dbReference type="NCBI Taxonomy" id="199"/>
    <lineage>
        <taxon>Bacteria</taxon>
        <taxon>Pseudomonadati</taxon>
        <taxon>Campylobacterota</taxon>
        <taxon>Epsilonproteobacteria</taxon>
        <taxon>Campylobacterales</taxon>
        <taxon>Campylobacteraceae</taxon>
        <taxon>Campylobacter</taxon>
    </lineage>
</organism>
<evidence type="ECO:0000313" key="1">
    <source>
        <dbReference type="EMBL" id="ALF46791.1"/>
    </source>
</evidence>
<dbReference type="RefSeq" id="WP_054195898.1">
    <property type="nucleotide sequence ID" value="NZ_CABMKQ010000025.1"/>
</dbReference>
<accession>A0A0M4SSW4</accession>
<reference evidence="2" key="1">
    <citation type="submission" date="2015-08" db="EMBL/GenBank/DDBJ databases">
        <title>Comparative genomics of the Campylobacter concisus group.</title>
        <authorList>
            <person name="Miller W.G."/>
            <person name="Yee E."/>
            <person name="Chapman M.H."/>
            <person name="Huynh S."/>
            <person name="Bono J.L."/>
            <person name="On S.L.W."/>
            <person name="St Leger J."/>
            <person name="Foster G."/>
            <person name="Parker C.T."/>
        </authorList>
    </citation>
    <scope>NUCLEOTIDE SEQUENCE [LARGE SCALE GENOMIC DNA]</scope>
    <source>
        <strain evidence="2">ATCC 33237</strain>
    </source>
</reference>
<name>A0A0M4SSW4_9BACT</name>
<dbReference type="KEGG" id="ccoc:CCON33237_0063"/>
<protein>
    <recommendedName>
        <fullName evidence="3">Effector protein</fullName>
    </recommendedName>
</protein>
<evidence type="ECO:0008006" key="3">
    <source>
        <dbReference type="Google" id="ProtNLM"/>
    </source>
</evidence>
<proteinExistence type="predicted"/>
<dbReference type="Proteomes" id="UP000066049">
    <property type="component" value="Chromosome"/>
</dbReference>
<dbReference type="GeneID" id="28661727"/>
<dbReference type="AlphaFoldDB" id="A0A0M4SSW4"/>